<dbReference type="AlphaFoldDB" id="A0A0H4I151"/>
<dbReference type="SUPFAM" id="SSF110997">
    <property type="entry name" value="Sporulation related repeat"/>
    <property type="match status" value="1"/>
</dbReference>
<dbReference type="SUPFAM" id="SSF49478">
    <property type="entry name" value="Cna protein B-type domain"/>
    <property type="match status" value="1"/>
</dbReference>
<gene>
    <name evidence="3" type="ORF">ABA45_01980</name>
</gene>
<feature type="domain" description="SPOR" evidence="2">
    <location>
        <begin position="886"/>
        <end position="964"/>
    </location>
</feature>
<evidence type="ECO:0000259" key="2">
    <source>
        <dbReference type="PROSITE" id="PS51724"/>
    </source>
</evidence>
<dbReference type="InterPro" id="IPR007730">
    <property type="entry name" value="SPOR-like_dom"/>
</dbReference>
<proteinExistence type="predicted"/>
<dbReference type="GO" id="GO:0042834">
    <property type="term" value="F:peptidoglycan binding"/>
    <property type="evidence" value="ECO:0007669"/>
    <property type="project" value="InterPro"/>
</dbReference>
<keyword evidence="4" id="KW-1185">Reference proteome</keyword>
<dbReference type="Gene3D" id="3.30.70.1070">
    <property type="entry name" value="Sporulation related repeat"/>
    <property type="match status" value="1"/>
</dbReference>
<dbReference type="PROSITE" id="PS51724">
    <property type="entry name" value="SPOR"/>
    <property type="match status" value="1"/>
</dbReference>
<evidence type="ECO:0000313" key="4">
    <source>
        <dbReference type="Proteomes" id="UP000036406"/>
    </source>
</evidence>
<dbReference type="STRING" id="330734.ABA45_01980"/>
<dbReference type="RefSeq" id="WP_048384062.1">
    <property type="nucleotide sequence ID" value="NZ_CP011494.1"/>
</dbReference>
<dbReference type="EMBL" id="CP011494">
    <property type="protein sequence ID" value="AKO51345.1"/>
    <property type="molecule type" value="Genomic_DNA"/>
</dbReference>
<dbReference type="PATRIC" id="fig|330734.3.peg.440"/>
<name>A0A0H4I151_9GAMM</name>
<organism evidence="3 4">
    <name type="scientific">Marinobacter psychrophilus</name>
    <dbReference type="NCBI Taxonomy" id="330734"/>
    <lineage>
        <taxon>Bacteria</taxon>
        <taxon>Pseudomonadati</taxon>
        <taxon>Pseudomonadota</taxon>
        <taxon>Gammaproteobacteria</taxon>
        <taxon>Pseudomonadales</taxon>
        <taxon>Marinobacteraceae</taxon>
        <taxon>Marinobacter</taxon>
    </lineage>
</organism>
<dbReference type="KEGG" id="mpq:ABA45_01980"/>
<protein>
    <recommendedName>
        <fullName evidence="2">SPOR domain-containing protein</fullName>
    </recommendedName>
</protein>
<evidence type="ECO:0000256" key="1">
    <source>
        <dbReference type="SAM" id="MobiDB-lite"/>
    </source>
</evidence>
<reference evidence="3 4" key="1">
    <citation type="submission" date="2015-05" db="EMBL/GenBank/DDBJ databases">
        <title>Complete genome of Marinobacter psychrophilus strain 20041T isolated from sea-ice of the Canadian Basin.</title>
        <authorList>
            <person name="Song L."/>
            <person name="Ren L."/>
            <person name="Yu Y."/>
            <person name="Wang X."/>
        </authorList>
    </citation>
    <scope>NUCLEOTIDE SEQUENCE [LARGE SCALE GENOMIC DNA]</scope>
    <source>
        <strain evidence="3 4">20041</strain>
    </source>
</reference>
<dbReference type="Pfam" id="PF05036">
    <property type="entry name" value="SPOR"/>
    <property type="match status" value="1"/>
</dbReference>
<evidence type="ECO:0000313" key="3">
    <source>
        <dbReference type="EMBL" id="AKO51345.1"/>
    </source>
</evidence>
<dbReference type="Proteomes" id="UP000036406">
    <property type="component" value="Chromosome"/>
</dbReference>
<dbReference type="InterPro" id="IPR036680">
    <property type="entry name" value="SPOR-like_sf"/>
</dbReference>
<sequence>MFALIVHPQHLFAQYQSTEREFLLLEVRLDQSVLSNAIPAYELGEHTLLPLGALARLLTLAIKTQPGQATASGYILTEDRGFSLNLDETRVTRAGVTESFDPALALTEPDDIYIAKSLLERWLPVKLEINRSSLSLRVHALEVLPLQARLKRERLGEQAGVRGGYENPNYPHYEQPYRLLSMPFIDQTFATELRKNDGSTQTDARYTALLAGDLLGMESSLYLSSHKQDPTPDVRVALGRRDPGGDLLGPLRARSFQLGSISAPSVDNVTRGGSGEGVTLSNRPLTQPTSFDRQVFEGDLPPGWDVELYYNDALVGFQLADSEGRYRFEDQPLSYGRNEFQLIFNGPLGQTRVEQYSFPLVQSMVRPGEFQYSLTEHRDDEGQPRSVAQFDLGLSRYLSASAGFIRAPVDDTEKQYTTLGLRTFWQSMSISGDFIQSEGGGSLAELGMQTRVGGVAVDASRTRLSDFASAVFSAHSDPIRTRDELRLSGSIPVGERSSLPVAVEATRDERESGVANTGVSARVSAYAYGTALTNTLNWRASGDTERTLGTLRISRRVRDMSLRSQLNYTLGAESDISALAFTANKPLGEGYRMTLGVAHTFASPQTRYTGGFTKSLGRYGLGVNASYVDTGEIALGVQLFVAMGREPRQDDWLFDARPMANSGGASVQMFLDDNNNGVMDEHEPPLSGAGFTVNGGPHKARTNAAGVAHINHLPVKQYVDIGVDMSTLENPQWSPQPDGINLVPRPGTVAKLEFPVRLTTEIDGTVYLLENGVERGIGDLELELLNDQHEVVGETTSGWDGFYIVPQVVAGEYWLRISPQQLRRLGLTNTGGHKLTVSGDGSFISGINFIIMLDGRQSDSHSSPLDTEKSARYDQDYFRTESWAQEQPSDSFTIQLMAAGSEATVKQYIERHQIKHTAGYVRTSRRGLPWYSVIYGSFTSYQEALATLEQLSPTLTEAKPWVRRFNDVQAALRQ</sequence>
<accession>A0A0H4I151</accession>
<feature type="region of interest" description="Disordered" evidence="1">
    <location>
        <begin position="267"/>
        <end position="286"/>
    </location>
</feature>